<dbReference type="GO" id="GO:0003729">
    <property type="term" value="F:mRNA binding"/>
    <property type="evidence" value="ECO:0007669"/>
    <property type="project" value="TreeGrafter"/>
</dbReference>
<dbReference type="GO" id="GO:0003743">
    <property type="term" value="F:translation initiation factor activity"/>
    <property type="evidence" value="ECO:0007669"/>
    <property type="project" value="UniProtKB-KW"/>
</dbReference>
<feature type="compositionally biased region" description="Low complexity" evidence="3">
    <location>
        <begin position="69"/>
        <end position="80"/>
    </location>
</feature>
<feature type="compositionally biased region" description="Polar residues" evidence="3">
    <location>
        <begin position="115"/>
        <end position="146"/>
    </location>
</feature>
<proteinExistence type="predicted"/>
<dbReference type="Proteomes" id="UP000823749">
    <property type="component" value="Chromosome 7"/>
</dbReference>
<evidence type="ECO:0000256" key="1">
    <source>
        <dbReference type="ARBA" id="ARBA00022540"/>
    </source>
</evidence>
<feature type="compositionally biased region" description="Polar residues" evidence="3">
    <location>
        <begin position="417"/>
        <end position="426"/>
    </location>
</feature>
<keyword evidence="2" id="KW-0648">Protein biosynthesis</keyword>
<evidence type="ECO:0000256" key="2">
    <source>
        <dbReference type="ARBA" id="ARBA00022917"/>
    </source>
</evidence>
<organism evidence="4 5">
    <name type="scientific">Rhododendron griersonianum</name>
    <dbReference type="NCBI Taxonomy" id="479676"/>
    <lineage>
        <taxon>Eukaryota</taxon>
        <taxon>Viridiplantae</taxon>
        <taxon>Streptophyta</taxon>
        <taxon>Embryophyta</taxon>
        <taxon>Tracheophyta</taxon>
        <taxon>Spermatophyta</taxon>
        <taxon>Magnoliopsida</taxon>
        <taxon>eudicotyledons</taxon>
        <taxon>Gunneridae</taxon>
        <taxon>Pentapetalae</taxon>
        <taxon>asterids</taxon>
        <taxon>Ericales</taxon>
        <taxon>Ericaceae</taxon>
        <taxon>Ericoideae</taxon>
        <taxon>Rhodoreae</taxon>
        <taxon>Rhododendron</taxon>
    </lineage>
</organism>
<evidence type="ECO:0000256" key="3">
    <source>
        <dbReference type="SAM" id="MobiDB-lite"/>
    </source>
</evidence>
<feature type="compositionally biased region" description="Polar residues" evidence="3">
    <location>
        <begin position="91"/>
        <end position="103"/>
    </location>
</feature>
<feature type="compositionally biased region" description="Polar residues" evidence="3">
    <location>
        <begin position="247"/>
        <end position="258"/>
    </location>
</feature>
<feature type="region of interest" description="Disordered" evidence="3">
    <location>
        <begin position="1"/>
        <end position="282"/>
    </location>
</feature>
<accession>A0AAV6JDD1</accession>
<comment type="caution">
    <text evidence="4">The sequence shown here is derived from an EMBL/GenBank/DDBJ whole genome shotgun (WGS) entry which is preliminary data.</text>
</comment>
<dbReference type="PANTHER" id="PTHR23253">
    <property type="entry name" value="EUKARYOTIC TRANSLATION INITIATION FACTOR 4 GAMMA"/>
    <property type="match status" value="1"/>
</dbReference>
<sequence>MSFNQSRADRRDSSQYRKSGGRSGTSAQPKNFSGGSGKGGGGPAPSPSSTSTNSSLSSNRSFKKPNNAQGGQSRVSGVGVNPDPSYASAARTLQNGTHLQPSAQADAPVAGVPLQPTTYMATQKSTQAGPKAPSSQPAIVNSDSTPPATPAKPSGEASKSFPLQFGSISPGFVNGMQIPAPTNSAPPNLDEQQRDQVRHDSQRTAQPFPIPSVPKKQMPRKDGDAGDQSITGEAHQMAKPKREVRFSSVSPVTQTQKTSVHHGPGVSSPHMPPQLGNLGISIGSPVAQHQAGNYGVQRKPVKITHPDTHEELRLGGSSGTRSHPNVPQSQPITSIPPPRPINYYPNSYTPNSLFFPAPSSVPLTSTQINPSSQAPRFSYPPSQSTQTPAFVNPSAHNSYSYSYSYSSKISAPLHGSLNLQSNSDTSQHPKRSLEPMSPSVTAAVKESTAASPSVDASLEKSAPIVANSTENRRQTISRADSIKDQQKKQIKKGFSLPHHQAPVSAIPSVSEQALESEGEGTEYVNVGLVSLPAAASKDKPVVELSRVQRKKNETVASLESTTSASSVASKQEFVDTTQDDVVLKKGQHKLEPNDWEDADDFSTPRLEAMDDGKQVHGGLKHHSDDGNGVMTKKYSRDFLLKFSEQFSEFPEGLESTSDTAEAFTASNLIASRESHPSRGRIIQGTHVHKHLLDMLGILPSKKKKKKYMLGILSGPVQSLGSLGGVQRNTPDSDRWQRASSFQKGLLPSPQTPLQVMHKAEKKYEVGKETDEEVAKQRQLKAILNKLTPQNFEKLFEQVKAVNIDREDCEEKYAKVMGQLLELKQELVESSVVCGSNMVSSTPNDPFSLGDEVLASKESKIILDPEPLPQKGRPPSKRKQGFVKKNGKKKREPKNKTLSNEKAKDIEEIADAHMFGTQESVGNSYPCCMGQFLWPNMMPHNMRPTMAQGGAILPFSPSMAQGGAILPNMAQGGTGAGFDQFFYNFPTSQSNMPSLFNSEVWRGQSSIMSSQVWGGGQSNLMKSQGQGW</sequence>
<feature type="region of interest" description="Disordered" evidence="3">
    <location>
        <begin position="310"/>
        <end position="343"/>
    </location>
</feature>
<feature type="compositionally biased region" description="Basic and acidic residues" evidence="3">
    <location>
        <begin position="191"/>
        <end position="202"/>
    </location>
</feature>
<dbReference type="GO" id="GO:0016281">
    <property type="term" value="C:eukaryotic translation initiation factor 4F complex"/>
    <property type="evidence" value="ECO:0007669"/>
    <property type="project" value="TreeGrafter"/>
</dbReference>
<keyword evidence="5" id="KW-1185">Reference proteome</keyword>
<dbReference type="AlphaFoldDB" id="A0AAV6JDD1"/>
<feature type="compositionally biased region" description="Low complexity" evidence="3">
    <location>
        <begin position="47"/>
        <end position="60"/>
    </location>
</feature>
<gene>
    <name evidence="4" type="ORF">RHGRI_019359</name>
</gene>
<name>A0AAV6JDD1_9ERIC</name>
<dbReference type="PANTHER" id="PTHR23253:SF9">
    <property type="entry name" value="EUKARYOTIC TRANSLATION INITIATION FACTOR 4 GAMMA 2"/>
    <property type="match status" value="1"/>
</dbReference>
<feature type="region of interest" description="Disordered" evidence="3">
    <location>
        <begin position="364"/>
        <end position="391"/>
    </location>
</feature>
<dbReference type="Gene3D" id="1.25.40.180">
    <property type="match status" value="1"/>
</dbReference>
<feature type="region of interest" description="Disordered" evidence="3">
    <location>
        <begin position="416"/>
        <end position="456"/>
    </location>
</feature>
<protein>
    <submittedName>
        <fullName evidence="4">Uncharacterized protein</fullName>
    </submittedName>
</protein>
<reference evidence="4" key="1">
    <citation type="submission" date="2020-08" db="EMBL/GenBank/DDBJ databases">
        <title>Plant Genome Project.</title>
        <authorList>
            <person name="Zhang R.-G."/>
        </authorList>
    </citation>
    <scope>NUCLEOTIDE SEQUENCE</scope>
    <source>
        <strain evidence="4">WSP0</strain>
        <tissue evidence="4">Leaf</tissue>
    </source>
</reference>
<dbReference type="EMBL" id="JACTNZ010000007">
    <property type="protein sequence ID" value="KAG5538778.1"/>
    <property type="molecule type" value="Genomic_DNA"/>
</dbReference>
<feature type="region of interest" description="Disordered" evidence="3">
    <location>
        <begin position="861"/>
        <end position="900"/>
    </location>
</feature>
<feature type="compositionally biased region" description="Gly residues" evidence="3">
    <location>
        <begin position="34"/>
        <end position="43"/>
    </location>
</feature>
<keyword evidence="1" id="KW-0396">Initiation factor</keyword>
<evidence type="ECO:0000313" key="4">
    <source>
        <dbReference type="EMBL" id="KAG5538778.1"/>
    </source>
</evidence>
<evidence type="ECO:0000313" key="5">
    <source>
        <dbReference type="Proteomes" id="UP000823749"/>
    </source>
</evidence>
<feature type="compositionally biased region" description="Basic residues" evidence="3">
    <location>
        <begin position="873"/>
        <end position="892"/>
    </location>
</feature>